<dbReference type="InterPro" id="IPR021109">
    <property type="entry name" value="Peptidase_aspartic_dom_sf"/>
</dbReference>
<dbReference type="AlphaFoldDB" id="A0A6P7KDU6"/>
<protein>
    <submittedName>
        <fullName evidence="11">Uncharacterized protein LOC114451186</fullName>
    </submittedName>
</protein>
<accession>A0A6P7KDU6</accession>
<dbReference type="Gene3D" id="3.30.70.270">
    <property type="match status" value="2"/>
</dbReference>
<dbReference type="GO" id="GO:0003964">
    <property type="term" value="F:RNA-directed DNA polymerase activity"/>
    <property type="evidence" value="ECO:0007669"/>
    <property type="project" value="UniProtKB-KW"/>
</dbReference>
<evidence type="ECO:0000256" key="5">
    <source>
        <dbReference type="ARBA" id="ARBA00022722"/>
    </source>
</evidence>
<keyword evidence="4" id="KW-0548">Nucleotidyltransferase</keyword>
<dbReference type="Pfam" id="PF17917">
    <property type="entry name" value="RT_RNaseH"/>
    <property type="match status" value="1"/>
</dbReference>
<dbReference type="Gene3D" id="3.10.10.10">
    <property type="entry name" value="HIV Type 1 Reverse Transcriptase, subunit A, domain 1"/>
    <property type="match status" value="1"/>
</dbReference>
<evidence type="ECO:0000256" key="7">
    <source>
        <dbReference type="ARBA" id="ARBA00022801"/>
    </source>
</evidence>
<dbReference type="CDD" id="cd01647">
    <property type="entry name" value="RT_LTR"/>
    <property type="match status" value="1"/>
</dbReference>
<evidence type="ECO:0000256" key="6">
    <source>
        <dbReference type="ARBA" id="ARBA00022759"/>
    </source>
</evidence>
<dbReference type="CDD" id="cd09274">
    <property type="entry name" value="RNase_HI_RT_Ty3"/>
    <property type="match status" value="1"/>
</dbReference>
<dbReference type="InParanoid" id="A0A6P7KDU6"/>
<dbReference type="Proteomes" id="UP000515145">
    <property type="component" value="Chromosome 18"/>
</dbReference>
<dbReference type="PANTHER" id="PTHR37984">
    <property type="entry name" value="PROTEIN CBG26694"/>
    <property type="match status" value="1"/>
</dbReference>
<dbReference type="Gene3D" id="2.40.70.10">
    <property type="entry name" value="Acid Proteases"/>
    <property type="match status" value="1"/>
</dbReference>
<name>A0A6P7KDU6_9TELE</name>
<proteinExistence type="inferred from homology"/>
<dbReference type="Pfam" id="PF00078">
    <property type="entry name" value="RVT_1"/>
    <property type="match status" value="1"/>
</dbReference>
<evidence type="ECO:0000259" key="9">
    <source>
        <dbReference type="PROSITE" id="PS50878"/>
    </source>
</evidence>
<dbReference type="InterPro" id="IPR000477">
    <property type="entry name" value="RT_dom"/>
</dbReference>
<dbReference type="InterPro" id="IPR043128">
    <property type="entry name" value="Rev_trsase/Diguanyl_cyclase"/>
</dbReference>
<dbReference type="GeneID" id="114451186"/>
<keyword evidence="7" id="KW-0378">Hydrolase</keyword>
<dbReference type="CDD" id="cd00303">
    <property type="entry name" value="retropepsin_like"/>
    <property type="match status" value="1"/>
</dbReference>
<dbReference type="GO" id="GO:0008233">
    <property type="term" value="F:peptidase activity"/>
    <property type="evidence" value="ECO:0007669"/>
    <property type="project" value="UniProtKB-KW"/>
</dbReference>
<dbReference type="Pfam" id="PF03732">
    <property type="entry name" value="Retrotrans_gag"/>
    <property type="match status" value="1"/>
</dbReference>
<keyword evidence="3" id="KW-0808">Transferase</keyword>
<dbReference type="PANTHER" id="PTHR37984:SF5">
    <property type="entry name" value="PROTEIN NYNRIN-LIKE"/>
    <property type="match status" value="1"/>
</dbReference>
<evidence type="ECO:0000256" key="1">
    <source>
        <dbReference type="ARBA" id="ARBA00010879"/>
    </source>
</evidence>
<evidence type="ECO:0000313" key="11">
    <source>
        <dbReference type="RefSeq" id="XP_028285561.1"/>
    </source>
</evidence>
<dbReference type="InterPro" id="IPR005162">
    <property type="entry name" value="Retrotrans_gag_dom"/>
</dbReference>
<gene>
    <name evidence="11" type="primary">LOC114451186</name>
</gene>
<dbReference type="SUPFAM" id="SSF56672">
    <property type="entry name" value="DNA/RNA polymerases"/>
    <property type="match status" value="1"/>
</dbReference>
<evidence type="ECO:0000313" key="10">
    <source>
        <dbReference type="Proteomes" id="UP000515145"/>
    </source>
</evidence>
<reference evidence="11" key="1">
    <citation type="submission" date="2025-08" db="UniProtKB">
        <authorList>
            <consortium name="RefSeq"/>
        </authorList>
    </citation>
    <scope>IDENTIFICATION</scope>
</reference>
<feature type="domain" description="Reverse transcriptase" evidence="9">
    <location>
        <begin position="560"/>
        <end position="739"/>
    </location>
</feature>
<dbReference type="RefSeq" id="XP_028285561.1">
    <property type="nucleotide sequence ID" value="XM_028429760.1"/>
</dbReference>
<dbReference type="OrthoDB" id="775972at2759"/>
<evidence type="ECO:0000256" key="3">
    <source>
        <dbReference type="ARBA" id="ARBA00022679"/>
    </source>
</evidence>
<dbReference type="InterPro" id="IPR041373">
    <property type="entry name" value="RT_RNaseH"/>
</dbReference>
<keyword evidence="2" id="KW-0645">Protease</keyword>
<dbReference type="InterPro" id="IPR043502">
    <property type="entry name" value="DNA/RNA_pol_sf"/>
</dbReference>
<evidence type="ECO:0000256" key="4">
    <source>
        <dbReference type="ARBA" id="ARBA00022695"/>
    </source>
</evidence>
<keyword evidence="5" id="KW-0540">Nuclease</keyword>
<keyword evidence="10" id="KW-1185">Reference proteome</keyword>
<evidence type="ECO:0000256" key="2">
    <source>
        <dbReference type="ARBA" id="ARBA00022670"/>
    </source>
</evidence>
<dbReference type="GO" id="GO:0006508">
    <property type="term" value="P:proteolysis"/>
    <property type="evidence" value="ECO:0007669"/>
    <property type="project" value="UniProtKB-KW"/>
</dbReference>
<dbReference type="GO" id="GO:0004519">
    <property type="term" value="F:endonuclease activity"/>
    <property type="evidence" value="ECO:0007669"/>
    <property type="project" value="UniProtKB-KW"/>
</dbReference>
<keyword evidence="8" id="KW-0695">RNA-directed DNA polymerase</keyword>
<dbReference type="SUPFAM" id="SSF50630">
    <property type="entry name" value="Acid proteases"/>
    <property type="match status" value="1"/>
</dbReference>
<keyword evidence="6" id="KW-0255">Endonuclease</keyword>
<dbReference type="FunFam" id="3.10.10.10:FF:000007">
    <property type="entry name" value="Retrovirus-related Pol polyprotein from transposon 17.6-like Protein"/>
    <property type="match status" value="1"/>
</dbReference>
<evidence type="ECO:0000256" key="8">
    <source>
        <dbReference type="ARBA" id="ARBA00022918"/>
    </source>
</evidence>
<dbReference type="PROSITE" id="PS50878">
    <property type="entry name" value="RT_POL"/>
    <property type="match status" value="1"/>
</dbReference>
<sequence length="981" mass="110987">MMDTMEKTVSARMPQLLCVARLVNSPTPCSYFKIKSLSWRNSVTPPARALESTLKQSLKQMEQDVINCMLRRDEKWRRELTQLKATSSPCSPGLPQWSLDVSGIARGDSLSHSPLTTPPVRLTFPTFGENREASEVFKFVEQCENFLSLRPLTHGELIASLTAVLTGPAGSWWLAEKAKIRDWKDFKAAFLSAFLPTDYMSEVEERLRSLVQTPDQCIRDFAYDYRALCLKWKPEMTEAEMVRRIMNNCNPSLVSSLRGTCHTVEQLVKVGSMVERDWASRKDYWAKVNSQKVPDKHKKKQTSKLREDHEGLVTHHMALAEAETPNLLVVQVETRGQEGEAVMDSGCTFTLMKNSLWQQLTRWGERLEAGANRPFVLADGKAHTAIGMVKLAYLWHGTVWVVDTYIMDDRHLAFPLILGLNYMAKTGVQIDVATRRYGLKVKGKWTYFPFINRDPGRLTWAPVEEKTAARVNLYVSMPIVPVADVFQESPATHCDLLKALPEMIQPLALKWPSVCSDTIGRTNVIKHTIPTVDNVPVRTRAYRVSPKKKEIIKEQVEKMLKDEVIEPCHSPWGAPVVLIEKPDGSHRFCVDFRRLNAKTPLDAYPMPLIHDILESLHGAQCFSTLDLRSGYWQVEMDEESKDKTAVVTPFGLFRFKVMPFGLKNAGATFQRLMERVLGDLRGRLCFVYIDDIIVYSPSPQQHVKDLEAVFSKLHQANLTLNLKKCNFFKSQLKFLGHIVSKEGVSIDPDKTAAVSQYPTPSDVPSLKRFLGMVGWYHKFIPHLADIAAPLNRLQRKGEAWNWTPECQQAVKKLKDALESQPVLTQPNLSLPFQVHTDASDVGLGAVLTQTTTEGERVIAYASRGLRGAELNYSTSEKECLAVVWAVEKWEHYLEGVTFDVFTDHAALVWAFSNPKTSSRLTRWILRLQRFQFHVHYRKGCVNAVPDALSRITELQQSVMALAASRVDGHHTAGSTRKGIKG</sequence>
<dbReference type="FunFam" id="3.30.70.270:FF:000020">
    <property type="entry name" value="Transposon Tf2-6 polyprotein-like Protein"/>
    <property type="match status" value="1"/>
</dbReference>
<organism evidence="10 11">
    <name type="scientific">Parambassis ranga</name>
    <name type="common">Indian glassy fish</name>
    <dbReference type="NCBI Taxonomy" id="210632"/>
    <lineage>
        <taxon>Eukaryota</taxon>
        <taxon>Metazoa</taxon>
        <taxon>Chordata</taxon>
        <taxon>Craniata</taxon>
        <taxon>Vertebrata</taxon>
        <taxon>Euteleostomi</taxon>
        <taxon>Actinopterygii</taxon>
        <taxon>Neopterygii</taxon>
        <taxon>Teleostei</taxon>
        <taxon>Neoteleostei</taxon>
        <taxon>Acanthomorphata</taxon>
        <taxon>Ovalentaria</taxon>
        <taxon>Ambassidae</taxon>
        <taxon>Parambassis</taxon>
    </lineage>
</organism>
<dbReference type="InterPro" id="IPR050951">
    <property type="entry name" value="Retrovirus_Pol_polyprotein"/>
</dbReference>
<comment type="similarity">
    <text evidence="1">Belongs to the beta type-B retroviral polymerase family. HERV class-II K(HML-2) pol subfamily.</text>
</comment>